<dbReference type="EMBL" id="GBXM01016388">
    <property type="protein sequence ID" value="JAH92189.1"/>
    <property type="molecule type" value="Transcribed_RNA"/>
</dbReference>
<reference evidence="1" key="1">
    <citation type="submission" date="2014-11" db="EMBL/GenBank/DDBJ databases">
        <authorList>
            <person name="Amaro Gonzalez C."/>
        </authorList>
    </citation>
    <scope>NUCLEOTIDE SEQUENCE</scope>
</reference>
<dbReference type="AlphaFoldDB" id="A0A0E9WP31"/>
<protein>
    <submittedName>
        <fullName evidence="1">Uncharacterized protein</fullName>
    </submittedName>
</protein>
<sequence length="47" mass="5680">MATNCIGQSSVFILDVESRYYISCRTQRHMEHAVMKERQKWRMLVVF</sequence>
<organism evidence="1">
    <name type="scientific">Anguilla anguilla</name>
    <name type="common">European freshwater eel</name>
    <name type="synonym">Muraena anguilla</name>
    <dbReference type="NCBI Taxonomy" id="7936"/>
    <lineage>
        <taxon>Eukaryota</taxon>
        <taxon>Metazoa</taxon>
        <taxon>Chordata</taxon>
        <taxon>Craniata</taxon>
        <taxon>Vertebrata</taxon>
        <taxon>Euteleostomi</taxon>
        <taxon>Actinopterygii</taxon>
        <taxon>Neopterygii</taxon>
        <taxon>Teleostei</taxon>
        <taxon>Anguilliformes</taxon>
        <taxon>Anguillidae</taxon>
        <taxon>Anguilla</taxon>
    </lineage>
</organism>
<evidence type="ECO:0000313" key="1">
    <source>
        <dbReference type="EMBL" id="JAH92189.1"/>
    </source>
</evidence>
<proteinExistence type="predicted"/>
<name>A0A0E9WP31_ANGAN</name>
<reference evidence="1" key="2">
    <citation type="journal article" date="2015" name="Fish Shellfish Immunol.">
        <title>Early steps in the European eel (Anguilla anguilla)-Vibrio vulnificus interaction in the gills: Role of the RtxA13 toxin.</title>
        <authorList>
            <person name="Callol A."/>
            <person name="Pajuelo D."/>
            <person name="Ebbesson L."/>
            <person name="Teles M."/>
            <person name="MacKenzie S."/>
            <person name="Amaro C."/>
        </authorList>
    </citation>
    <scope>NUCLEOTIDE SEQUENCE</scope>
</reference>
<accession>A0A0E9WP31</accession>